<comment type="similarity">
    <text evidence="1">Belongs to the TRAFAC class myosin-kinesin ATPase superfamily. Kinesin family.</text>
</comment>
<feature type="non-terminal residue" evidence="3">
    <location>
        <position position="55"/>
    </location>
</feature>
<proteinExistence type="inferred from homology"/>
<dbReference type="GO" id="GO:0008017">
    <property type="term" value="F:microtubule binding"/>
    <property type="evidence" value="ECO:0007669"/>
    <property type="project" value="InterPro"/>
</dbReference>
<reference evidence="3 4" key="1">
    <citation type="submission" date="2018-08" db="EMBL/GenBank/DDBJ databases">
        <authorList>
            <person name="Laetsch R D."/>
            <person name="Stevens L."/>
            <person name="Kumar S."/>
            <person name="Blaxter L. M."/>
        </authorList>
    </citation>
    <scope>NUCLEOTIDE SEQUENCE [LARGE SCALE GENOMIC DNA]</scope>
</reference>
<evidence type="ECO:0000313" key="3">
    <source>
        <dbReference type="EMBL" id="VDN00625.1"/>
    </source>
</evidence>
<dbReference type="InterPro" id="IPR001752">
    <property type="entry name" value="Kinesin_motor_dom"/>
</dbReference>
<evidence type="ECO:0000313" key="4">
    <source>
        <dbReference type="Proteomes" id="UP000271087"/>
    </source>
</evidence>
<accession>A0A3P7K9S9</accession>
<protein>
    <recommendedName>
        <fullName evidence="2">Kinesin motor domain-containing protein</fullName>
    </recommendedName>
</protein>
<dbReference type="GO" id="GO:0005524">
    <property type="term" value="F:ATP binding"/>
    <property type="evidence" value="ECO:0007669"/>
    <property type="project" value="InterPro"/>
</dbReference>
<dbReference type="OrthoDB" id="8862460at2759"/>
<dbReference type="AlphaFoldDB" id="A0A3P7K9S9"/>
<dbReference type="GO" id="GO:0007018">
    <property type="term" value="P:microtubule-based movement"/>
    <property type="evidence" value="ECO:0007669"/>
    <property type="project" value="InterPro"/>
</dbReference>
<keyword evidence="4" id="KW-1185">Reference proteome</keyword>
<organism evidence="3 4">
    <name type="scientific">Onchocerca ochengi</name>
    <name type="common">Filarial nematode worm</name>
    <dbReference type="NCBI Taxonomy" id="42157"/>
    <lineage>
        <taxon>Eukaryota</taxon>
        <taxon>Metazoa</taxon>
        <taxon>Ecdysozoa</taxon>
        <taxon>Nematoda</taxon>
        <taxon>Chromadorea</taxon>
        <taxon>Rhabditida</taxon>
        <taxon>Spirurina</taxon>
        <taxon>Spiruromorpha</taxon>
        <taxon>Filarioidea</taxon>
        <taxon>Onchocercidae</taxon>
        <taxon>Onchocerca</taxon>
    </lineage>
</organism>
<dbReference type="PROSITE" id="PS50067">
    <property type="entry name" value="KINESIN_MOTOR_2"/>
    <property type="match status" value="1"/>
</dbReference>
<name>A0A3P7K9S9_ONCOC</name>
<feature type="non-terminal residue" evidence="3">
    <location>
        <position position="1"/>
    </location>
</feature>
<evidence type="ECO:0000256" key="1">
    <source>
        <dbReference type="PROSITE-ProRule" id="PRU00283"/>
    </source>
</evidence>
<evidence type="ECO:0000259" key="2">
    <source>
        <dbReference type="PROSITE" id="PS50067"/>
    </source>
</evidence>
<feature type="domain" description="Kinesin motor" evidence="2">
    <location>
        <begin position="1"/>
        <end position="55"/>
    </location>
</feature>
<dbReference type="GO" id="GO:0003777">
    <property type="term" value="F:microtubule motor activity"/>
    <property type="evidence" value="ECO:0007669"/>
    <property type="project" value="InterPro"/>
</dbReference>
<comment type="caution">
    <text evidence="1">Lacks conserved residue(s) required for the propagation of feature annotation.</text>
</comment>
<dbReference type="EMBL" id="UYRW01013981">
    <property type="protein sequence ID" value="VDN00625.1"/>
    <property type="molecule type" value="Genomic_DNA"/>
</dbReference>
<gene>
    <name evidence="3" type="ORF">NOO_LOCUS13192</name>
</gene>
<dbReference type="Proteomes" id="UP000271087">
    <property type="component" value="Unassembled WGS sequence"/>
</dbReference>
<sequence>YKKNTSQLIGGRSRLCLIDLGLGERTSKGDMQAMTMPVITNLLVALFQGQRYLPS</sequence>